<accession>A0A9W2Z9K4</accession>
<dbReference type="RefSeq" id="XP_055871633.1">
    <property type="nucleotide sequence ID" value="XM_056015658.1"/>
</dbReference>
<evidence type="ECO:0000313" key="1">
    <source>
        <dbReference type="Proteomes" id="UP001165740"/>
    </source>
</evidence>
<evidence type="ECO:0000313" key="2">
    <source>
        <dbReference type="RefSeq" id="XP_055871633.1"/>
    </source>
</evidence>
<dbReference type="Proteomes" id="UP001165740">
    <property type="component" value="Chromosome 17"/>
</dbReference>
<protein>
    <submittedName>
        <fullName evidence="2">Uncharacterized protein LOC129923648 isoform X1</fullName>
    </submittedName>
</protein>
<organism evidence="1 2">
    <name type="scientific">Biomphalaria glabrata</name>
    <name type="common">Bloodfluke planorb</name>
    <name type="synonym">Freshwater snail</name>
    <dbReference type="NCBI Taxonomy" id="6526"/>
    <lineage>
        <taxon>Eukaryota</taxon>
        <taxon>Metazoa</taxon>
        <taxon>Spiralia</taxon>
        <taxon>Lophotrochozoa</taxon>
        <taxon>Mollusca</taxon>
        <taxon>Gastropoda</taxon>
        <taxon>Heterobranchia</taxon>
        <taxon>Euthyneura</taxon>
        <taxon>Panpulmonata</taxon>
        <taxon>Hygrophila</taxon>
        <taxon>Lymnaeoidea</taxon>
        <taxon>Planorbidae</taxon>
        <taxon>Biomphalaria</taxon>
    </lineage>
</organism>
<proteinExistence type="predicted"/>
<keyword evidence="1" id="KW-1185">Reference proteome</keyword>
<gene>
    <name evidence="2" type="primary">LOC129923648</name>
</gene>
<reference evidence="2" key="1">
    <citation type="submission" date="2025-08" db="UniProtKB">
        <authorList>
            <consortium name="RefSeq"/>
        </authorList>
    </citation>
    <scope>IDENTIFICATION</scope>
</reference>
<sequence length="82" mass="9219">MIGVSHGSRRIEGMLGMKFITYSCKKVFSLVIMWAAQASADAHQRTEANLFRCPYLSWLPFLYIVCTSGTCRELSIKITLGI</sequence>
<dbReference type="GeneID" id="129923648"/>
<dbReference type="AlphaFoldDB" id="A0A9W2Z9K4"/>
<name>A0A9W2Z9K4_BIOGL</name>